<dbReference type="Gene3D" id="3.10.450.120">
    <property type="entry name" value="Pre-PUA domain, domain 1"/>
    <property type="match status" value="1"/>
</dbReference>
<dbReference type="PANTHER" id="PTHR22798">
    <property type="entry name" value="MCT-1 PROTEIN"/>
    <property type="match status" value="1"/>
</dbReference>
<evidence type="ECO:0000313" key="3">
    <source>
        <dbReference type="Proteomes" id="UP000053352"/>
    </source>
</evidence>
<gene>
    <name evidence="2" type="ORF">CF15_02180</name>
</gene>
<dbReference type="InterPro" id="IPR016437">
    <property type="entry name" value="MCT-1/Tma20"/>
</dbReference>
<dbReference type="SMART" id="SM00359">
    <property type="entry name" value="PUA"/>
    <property type="match status" value="1"/>
</dbReference>
<proteinExistence type="predicted"/>
<evidence type="ECO:0000259" key="1">
    <source>
        <dbReference type="SMART" id="SM00359"/>
    </source>
</evidence>
<dbReference type="InterPro" id="IPR002478">
    <property type="entry name" value="PUA"/>
</dbReference>
<dbReference type="SUPFAM" id="SSF88697">
    <property type="entry name" value="PUA domain-like"/>
    <property type="match status" value="1"/>
</dbReference>
<evidence type="ECO:0000313" key="2">
    <source>
        <dbReference type="EMBL" id="KSW11653.1"/>
    </source>
</evidence>
<dbReference type="PROSITE" id="PS50890">
    <property type="entry name" value="PUA"/>
    <property type="match status" value="1"/>
</dbReference>
<dbReference type="InterPro" id="IPR015266">
    <property type="entry name" value="DUF1947"/>
</dbReference>
<dbReference type="OrthoDB" id="27972at2157"/>
<dbReference type="PIRSF" id="PIRSF005067">
    <property type="entry name" value="Tma_RNA-bind_prd"/>
    <property type="match status" value="1"/>
</dbReference>
<dbReference type="AlphaFoldDB" id="A0A0V8RUA3"/>
<dbReference type="GO" id="GO:0003723">
    <property type="term" value="F:RNA binding"/>
    <property type="evidence" value="ECO:0007669"/>
    <property type="project" value="InterPro"/>
</dbReference>
<sequence>MRRWQLSKKDKRLLLQRLRELYPRFDVSRFSSIEIAVEDGIKLFVFDGVPAFIEASRVLIPHLRLLLRHGYRDWLPYIVVDQGAVKPISRGADLMRPGIESIASEFDKDAIVVIVEPSRLLPLAVHRALYNSSEIKEMEKGRVTESLHHLGDRYWKLAENL</sequence>
<dbReference type="GO" id="GO:0001731">
    <property type="term" value="P:formation of translation preinitiation complex"/>
    <property type="evidence" value="ECO:0007669"/>
    <property type="project" value="TreeGrafter"/>
</dbReference>
<dbReference type="STRING" id="2309.CF15_02180"/>
<protein>
    <submittedName>
        <fullName evidence="2">Pseudouridine synthase</fullName>
    </submittedName>
</protein>
<dbReference type="RefSeq" id="WP_058370330.1">
    <property type="nucleotide sequence ID" value="NZ_LNTB01000001.1"/>
</dbReference>
<feature type="domain" description="PUA" evidence="1">
    <location>
        <begin position="76"/>
        <end position="151"/>
    </location>
</feature>
<keyword evidence="3" id="KW-1185">Reference proteome</keyword>
<dbReference type="EMBL" id="LNTB01000001">
    <property type="protein sequence ID" value="KSW11653.1"/>
    <property type="molecule type" value="Genomic_DNA"/>
</dbReference>
<dbReference type="InterPro" id="IPR022430">
    <property type="entry name" value="CHP03684"/>
</dbReference>
<dbReference type="Gene3D" id="2.30.130.10">
    <property type="entry name" value="PUA domain"/>
    <property type="match status" value="1"/>
</dbReference>
<name>A0A0V8RUA3_PYROC</name>
<accession>A0A0V8RUA3</accession>
<comment type="caution">
    <text evidence="2">The sequence shown here is derived from an EMBL/GenBank/DDBJ whole genome shotgun (WGS) entry which is preliminary data.</text>
</comment>
<dbReference type="NCBIfam" id="TIGR00451">
    <property type="entry name" value="unchar_dom_2"/>
    <property type="match status" value="1"/>
</dbReference>
<dbReference type="InterPro" id="IPR004521">
    <property type="entry name" value="Uncharacterised_CHP00451"/>
</dbReference>
<dbReference type="NCBIfam" id="TIGR03684">
    <property type="entry name" value="arCOG00985"/>
    <property type="match status" value="1"/>
</dbReference>
<dbReference type="InterPro" id="IPR036974">
    <property type="entry name" value="PUA_sf"/>
</dbReference>
<dbReference type="InterPro" id="IPR015947">
    <property type="entry name" value="PUA-like_sf"/>
</dbReference>
<reference evidence="2 3" key="1">
    <citation type="submission" date="2015-11" db="EMBL/GenBank/DDBJ databases">
        <title>Genome sequence of Pyrodictium occultum PL-19, a marine hyperthermophilic archaeon isolated from Volcano, Italy.</title>
        <authorList>
            <person name="Utturkar S."/>
            <person name="Huber H."/>
            <person name="Leptihn S."/>
            <person name="Brown S."/>
            <person name="Stetter K.O."/>
            <person name="Podar M."/>
        </authorList>
    </citation>
    <scope>NUCLEOTIDE SEQUENCE [LARGE SCALE GENOMIC DNA]</scope>
    <source>
        <strain evidence="2 3">PL-19</strain>
    </source>
</reference>
<dbReference type="PANTHER" id="PTHR22798:SF0">
    <property type="entry name" value="MALIGNANT T-CELL-AMPLIFIED SEQUENCE 1"/>
    <property type="match status" value="1"/>
</dbReference>
<organism evidence="2 3">
    <name type="scientific">Pyrodictium occultum</name>
    <dbReference type="NCBI Taxonomy" id="2309"/>
    <lineage>
        <taxon>Archaea</taxon>
        <taxon>Thermoproteota</taxon>
        <taxon>Thermoprotei</taxon>
        <taxon>Desulfurococcales</taxon>
        <taxon>Pyrodictiaceae</taxon>
        <taxon>Pyrodictium</taxon>
    </lineage>
</organism>
<dbReference type="Proteomes" id="UP000053352">
    <property type="component" value="Unassembled WGS sequence"/>
</dbReference>
<dbReference type="Pfam" id="PF09183">
    <property type="entry name" value="DUF1947"/>
    <property type="match status" value="1"/>
</dbReference>
<dbReference type="Pfam" id="PF01472">
    <property type="entry name" value="PUA"/>
    <property type="match status" value="1"/>
</dbReference>